<reference evidence="1 2" key="1">
    <citation type="journal article" date="2020" name="IScience">
        <title>Genome Sequencing of the Endangered Kingdonia uniflora (Circaeasteraceae, Ranunculales) Reveals Potential Mechanisms of Evolutionary Specialization.</title>
        <authorList>
            <person name="Sun Y."/>
            <person name="Deng T."/>
            <person name="Zhang A."/>
            <person name="Moore M.J."/>
            <person name="Landis J.B."/>
            <person name="Lin N."/>
            <person name="Zhang H."/>
            <person name="Zhang X."/>
            <person name="Huang J."/>
            <person name="Zhang X."/>
            <person name="Sun H."/>
            <person name="Wang H."/>
        </authorList>
    </citation>
    <scope>NUCLEOTIDE SEQUENCE [LARGE SCALE GENOMIC DNA]</scope>
    <source>
        <strain evidence="1">TB1705</strain>
        <tissue evidence="1">Leaf</tissue>
    </source>
</reference>
<dbReference type="EMBL" id="JACGCM010002752">
    <property type="protein sequence ID" value="KAF6136276.1"/>
    <property type="molecule type" value="Genomic_DNA"/>
</dbReference>
<sequence length="166" mass="19146">MFLFQINPNLLLDKLKLQLNYGLSHNPNRIELKNHISAYAVGNKFNLEHVLSNEYKIVVVYEPIWIPIRGIEQWKILKTNPRVHAPILTVRAGRPRTQRKRRGKMSGLVTKLRFCSRCRKNGYNRRSCKLLPISSDDNTCLTMTPSFTISTEPPVIPNEDVAISLH</sequence>
<evidence type="ECO:0000313" key="1">
    <source>
        <dbReference type="EMBL" id="KAF6136276.1"/>
    </source>
</evidence>
<gene>
    <name evidence="1" type="ORF">GIB67_042761</name>
</gene>
<proteinExistence type="predicted"/>
<organism evidence="1 2">
    <name type="scientific">Kingdonia uniflora</name>
    <dbReference type="NCBI Taxonomy" id="39325"/>
    <lineage>
        <taxon>Eukaryota</taxon>
        <taxon>Viridiplantae</taxon>
        <taxon>Streptophyta</taxon>
        <taxon>Embryophyta</taxon>
        <taxon>Tracheophyta</taxon>
        <taxon>Spermatophyta</taxon>
        <taxon>Magnoliopsida</taxon>
        <taxon>Ranunculales</taxon>
        <taxon>Circaeasteraceae</taxon>
        <taxon>Kingdonia</taxon>
    </lineage>
</organism>
<accession>A0A7J7L0X6</accession>
<comment type="caution">
    <text evidence="1">The sequence shown here is derived from an EMBL/GenBank/DDBJ whole genome shotgun (WGS) entry which is preliminary data.</text>
</comment>
<keyword evidence="2" id="KW-1185">Reference proteome</keyword>
<protein>
    <submittedName>
        <fullName evidence="1">Uncharacterized protein</fullName>
    </submittedName>
</protein>
<dbReference type="Proteomes" id="UP000541444">
    <property type="component" value="Unassembled WGS sequence"/>
</dbReference>
<name>A0A7J7L0X6_9MAGN</name>
<dbReference type="OrthoDB" id="1101158at2759"/>
<dbReference type="AlphaFoldDB" id="A0A7J7L0X6"/>
<evidence type="ECO:0000313" key="2">
    <source>
        <dbReference type="Proteomes" id="UP000541444"/>
    </source>
</evidence>